<comment type="subcellular location">
    <subcellularLocation>
        <location evidence="1">Membrane</location>
    </subcellularLocation>
</comment>
<feature type="transmembrane region" description="Helical" evidence="5">
    <location>
        <begin position="161"/>
        <end position="186"/>
    </location>
</feature>
<reference evidence="6 7" key="1">
    <citation type="submission" date="2011-09" db="EMBL/GenBank/DDBJ databases">
        <title>The draft genome of Methanotorris formicicus Mc-S-70.</title>
        <authorList>
            <consortium name="US DOE Joint Genome Institute (JGI-PGF)"/>
            <person name="Lucas S."/>
            <person name="Han J."/>
            <person name="Lapidus A."/>
            <person name="Cheng J.-F."/>
            <person name="Goodwin L."/>
            <person name="Pitluck S."/>
            <person name="Peters L."/>
            <person name="Land M.L."/>
            <person name="Hauser L."/>
            <person name="Sieprawska-Lupa M."/>
            <person name="Takai K."/>
            <person name="Miyazaki J."/>
            <person name="Whitman W."/>
            <person name="Woyke T.J."/>
        </authorList>
    </citation>
    <scope>NUCLEOTIDE SEQUENCE [LARGE SCALE GENOMIC DNA]</scope>
    <source>
        <strain evidence="6 7">Mc-S-70</strain>
    </source>
</reference>
<accession>H1L0L7</accession>
<dbReference type="InterPro" id="IPR036286">
    <property type="entry name" value="LexA/Signal_pep-like_sf"/>
</dbReference>
<dbReference type="GO" id="GO:0006465">
    <property type="term" value="P:signal peptide processing"/>
    <property type="evidence" value="ECO:0007669"/>
    <property type="project" value="InterPro"/>
</dbReference>
<dbReference type="InterPro" id="IPR001733">
    <property type="entry name" value="Peptidase_S26B"/>
</dbReference>
<keyword evidence="7" id="KW-1185">Reference proteome</keyword>
<keyword evidence="2 5" id="KW-0812">Transmembrane</keyword>
<evidence type="ECO:0000256" key="2">
    <source>
        <dbReference type="ARBA" id="ARBA00022692"/>
    </source>
</evidence>
<dbReference type="InterPro" id="IPR019533">
    <property type="entry name" value="Peptidase_S26"/>
</dbReference>
<dbReference type="STRING" id="647171.MetfoDRAFT_1591"/>
<evidence type="ECO:0000256" key="5">
    <source>
        <dbReference type="SAM" id="Phobius"/>
    </source>
</evidence>
<dbReference type="EMBL" id="AGJL01000048">
    <property type="protein sequence ID" value="EHP84634.1"/>
    <property type="molecule type" value="Genomic_DNA"/>
</dbReference>
<organism evidence="6 7">
    <name type="scientific">Methanotorris formicicus Mc-S-70</name>
    <dbReference type="NCBI Taxonomy" id="647171"/>
    <lineage>
        <taxon>Archaea</taxon>
        <taxon>Methanobacteriati</taxon>
        <taxon>Methanobacteriota</taxon>
        <taxon>Methanomada group</taxon>
        <taxon>Methanococci</taxon>
        <taxon>Methanococcales</taxon>
        <taxon>Methanocaldococcaceae</taxon>
        <taxon>Methanotorris</taxon>
    </lineage>
</organism>
<dbReference type="GO" id="GO:0004252">
    <property type="term" value="F:serine-type endopeptidase activity"/>
    <property type="evidence" value="ECO:0007669"/>
    <property type="project" value="InterPro"/>
</dbReference>
<evidence type="ECO:0000313" key="7">
    <source>
        <dbReference type="Proteomes" id="UP000003706"/>
    </source>
</evidence>
<dbReference type="GO" id="GO:0016020">
    <property type="term" value="C:membrane"/>
    <property type="evidence" value="ECO:0007669"/>
    <property type="project" value="UniProtKB-SubCell"/>
</dbReference>
<dbReference type="RefSeq" id="WP_007045017.1">
    <property type="nucleotide sequence ID" value="NZ_AGJL01000048.1"/>
</dbReference>
<dbReference type="PATRIC" id="fig|647171.4.peg.1549"/>
<evidence type="ECO:0000313" key="6">
    <source>
        <dbReference type="EMBL" id="EHP84634.1"/>
    </source>
</evidence>
<dbReference type="PANTHER" id="PTHR10806">
    <property type="entry name" value="SIGNAL PEPTIDASE COMPLEX CATALYTIC SUBUNIT SEC11"/>
    <property type="match status" value="1"/>
</dbReference>
<feature type="transmembrane region" description="Helical" evidence="5">
    <location>
        <begin position="18"/>
        <end position="39"/>
    </location>
</feature>
<dbReference type="AlphaFoldDB" id="H1L0L7"/>
<dbReference type="Gene3D" id="2.10.109.10">
    <property type="entry name" value="Umud Fragment, subunit A"/>
    <property type="match status" value="1"/>
</dbReference>
<evidence type="ECO:0000256" key="1">
    <source>
        <dbReference type="ARBA" id="ARBA00004370"/>
    </source>
</evidence>
<gene>
    <name evidence="6" type="ORF">MetfoDRAFT_1591</name>
</gene>
<sequence>MYICVDNIEGGIINKKDIIEWVVFLLVLFLVWSHVNVVVSNSMYPIMKRGDLVVVKNAYFEFDPNNLNVGDIVVYNAHWPLYQYNEIKGTISIDNKSFLVFGGEKTRPVIHRIIGKLNIDNKTYYIIKGDNNPTYDPELVSSSQIRQKAITINGKPLVIPYIGYLSIWLKSHVYLVIILLIILYLYDHFRAKDKEEKK</sequence>
<evidence type="ECO:0000256" key="4">
    <source>
        <dbReference type="ARBA" id="ARBA00023136"/>
    </source>
</evidence>
<protein>
    <submittedName>
        <fullName evidence="6">Peptidase S26B, signal peptidase</fullName>
    </submittedName>
</protein>
<dbReference type="PANTHER" id="PTHR10806:SF6">
    <property type="entry name" value="SIGNAL PEPTIDASE COMPLEX CATALYTIC SUBUNIT SEC11"/>
    <property type="match status" value="1"/>
</dbReference>
<name>H1L0L7_9EURY</name>
<dbReference type="OrthoDB" id="4822at2157"/>
<comment type="caution">
    <text evidence="6">The sequence shown here is derived from an EMBL/GenBank/DDBJ whole genome shotgun (WGS) entry which is preliminary data.</text>
</comment>
<keyword evidence="3 5" id="KW-1133">Transmembrane helix</keyword>
<dbReference type="SUPFAM" id="SSF51306">
    <property type="entry name" value="LexA/Signal peptidase"/>
    <property type="match status" value="1"/>
</dbReference>
<dbReference type="MEROPS" id="S26.017"/>
<evidence type="ECO:0000256" key="3">
    <source>
        <dbReference type="ARBA" id="ARBA00022989"/>
    </source>
</evidence>
<keyword evidence="4 5" id="KW-0472">Membrane</keyword>
<proteinExistence type="predicted"/>
<dbReference type="CDD" id="cd06530">
    <property type="entry name" value="S26_SPase_I"/>
    <property type="match status" value="1"/>
</dbReference>
<dbReference type="Proteomes" id="UP000003706">
    <property type="component" value="Unassembled WGS sequence"/>
</dbReference>